<keyword evidence="5 9" id="KW-0812">Transmembrane</keyword>
<dbReference type="Proteomes" id="UP000283255">
    <property type="component" value="Unassembled WGS sequence"/>
</dbReference>
<dbReference type="RefSeq" id="WP_119911798.1">
    <property type="nucleotide sequence ID" value="NZ_QZCH01000024.1"/>
</dbReference>
<dbReference type="GO" id="GO:0022857">
    <property type="term" value="F:transmembrane transporter activity"/>
    <property type="evidence" value="ECO:0007669"/>
    <property type="project" value="InterPro"/>
</dbReference>
<evidence type="ECO:0000256" key="7">
    <source>
        <dbReference type="ARBA" id="ARBA00022989"/>
    </source>
</evidence>
<accession>A0A418YBJ6</accession>
<dbReference type="Gene3D" id="1.20.1740.10">
    <property type="entry name" value="Amino acid/polyamine transporter I"/>
    <property type="match status" value="1"/>
</dbReference>
<keyword evidence="4" id="KW-1003">Cell membrane</keyword>
<evidence type="ECO:0000256" key="6">
    <source>
        <dbReference type="ARBA" id="ARBA00022970"/>
    </source>
</evidence>
<feature type="transmembrane region" description="Helical" evidence="9">
    <location>
        <begin position="82"/>
        <end position="107"/>
    </location>
</feature>
<evidence type="ECO:0000256" key="1">
    <source>
        <dbReference type="ARBA" id="ARBA00004651"/>
    </source>
</evidence>
<keyword evidence="7 9" id="KW-1133">Transmembrane helix</keyword>
<keyword evidence="3" id="KW-0813">Transport</keyword>
<dbReference type="AlphaFoldDB" id="A0A418YBJ6"/>
<dbReference type="InterPro" id="IPR004754">
    <property type="entry name" value="Amino_acid_antiprt"/>
</dbReference>
<dbReference type="Pfam" id="PF13520">
    <property type="entry name" value="AA_permease_2"/>
    <property type="match status" value="1"/>
</dbReference>
<dbReference type="InterPro" id="IPR002293">
    <property type="entry name" value="AA/rel_permease1"/>
</dbReference>
<feature type="transmembrane region" description="Helical" evidence="9">
    <location>
        <begin position="41"/>
        <end position="61"/>
    </location>
</feature>
<dbReference type="PANTHER" id="PTHR42770">
    <property type="entry name" value="AMINO ACID TRANSPORTER-RELATED"/>
    <property type="match status" value="1"/>
</dbReference>
<feature type="transmembrane region" description="Helical" evidence="9">
    <location>
        <begin position="359"/>
        <end position="380"/>
    </location>
</feature>
<reference evidence="10 11" key="2">
    <citation type="submission" date="2019-01" db="EMBL/GenBank/DDBJ databases">
        <title>Motilimonas pumilus sp. nov., isolated from the gut of sea cucumber (Apostichopus japonicus).</title>
        <authorList>
            <person name="Wang F.-Q."/>
            <person name="Ren L.-H."/>
            <person name="Lin Y.-W."/>
            <person name="Sun G.-H."/>
            <person name="Du Z.-J."/>
            <person name="Zhao J.-X."/>
            <person name="Liu X.-J."/>
            <person name="Liu L.-J."/>
        </authorList>
    </citation>
    <scope>NUCLEOTIDE SEQUENCE [LARGE SCALE GENOMIC DNA]</scope>
    <source>
        <strain evidence="10 11">PLHSC7-2</strain>
    </source>
</reference>
<feature type="transmembrane region" description="Helical" evidence="9">
    <location>
        <begin position="415"/>
        <end position="430"/>
    </location>
</feature>
<evidence type="ECO:0000256" key="9">
    <source>
        <dbReference type="SAM" id="Phobius"/>
    </source>
</evidence>
<gene>
    <name evidence="10" type="ORF">D1Z90_16035</name>
</gene>
<keyword evidence="6" id="KW-0029">Amino-acid transport</keyword>
<proteinExistence type="inferred from homology"/>
<feature type="transmembrane region" description="Helical" evidence="9">
    <location>
        <begin position="235"/>
        <end position="258"/>
    </location>
</feature>
<comment type="similarity">
    <text evidence="2">Belongs to the amino acid-polyamine-organocation (APC) superfamily. Basic amino acid/polyamine antiporter (APA) (TC 2.A.3.2) family.</text>
</comment>
<evidence type="ECO:0000256" key="8">
    <source>
        <dbReference type="ARBA" id="ARBA00023136"/>
    </source>
</evidence>
<evidence type="ECO:0000256" key="4">
    <source>
        <dbReference type="ARBA" id="ARBA00022475"/>
    </source>
</evidence>
<dbReference type="InterPro" id="IPR050367">
    <property type="entry name" value="APC_superfamily"/>
</dbReference>
<evidence type="ECO:0000313" key="10">
    <source>
        <dbReference type="EMBL" id="RJG41875.1"/>
    </source>
</evidence>
<sequence>MEKKLSLTALTALVISTMIGAGIFSLPQNIAANASAGAVSIGWLITGLGMSALVLVFHYLAKVKPELQGGIFDYAKAGFGDFMGFCSAWGYWICNLLANVSYAVVFFGALSIFTDTPDSVVFGQGNTLYAIIGASVLVWVMHFLVLRGVQLAAMVNVVATVAKLLPILVFIIAVYLAFNMQQFSFDFWGQDNPALGSVLDQIKATMMVTLWVFIGIEGAVIVSGRAKNRGDVGKATIIALVCALVLYIMVSLFTFGVMSQTDIAQLKNPSMALILEHVLGPWGAKFVSAGLIISVSGALLSWTVVSAEAPYVAAKTGLFPKSFAKSNEHGSATVSLWASTALVQVFLIITFFQQSTYLALVYIATSAVLLPYLLAAAYALQLALKAQRHKGYSITIASVACVYSFWLVYAAGLEYLLLCALLYAPGILIYRRAKLQRGEAFLDGTAERLFAVVLIIMAFAGLYFVTSGAIALG</sequence>
<evidence type="ECO:0000256" key="3">
    <source>
        <dbReference type="ARBA" id="ARBA00022448"/>
    </source>
</evidence>
<evidence type="ECO:0000256" key="2">
    <source>
        <dbReference type="ARBA" id="ARBA00008220"/>
    </source>
</evidence>
<dbReference type="PIRSF" id="PIRSF006060">
    <property type="entry name" value="AA_transporter"/>
    <property type="match status" value="1"/>
</dbReference>
<organism evidence="10 11">
    <name type="scientific">Motilimonas pumila</name>
    <dbReference type="NCBI Taxonomy" id="2303987"/>
    <lineage>
        <taxon>Bacteria</taxon>
        <taxon>Pseudomonadati</taxon>
        <taxon>Pseudomonadota</taxon>
        <taxon>Gammaproteobacteria</taxon>
        <taxon>Alteromonadales</taxon>
        <taxon>Alteromonadales genera incertae sedis</taxon>
        <taxon>Motilimonas</taxon>
    </lineage>
</organism>
<dbReference type="NCBIfam" id="TIGR00905">
    <property type="entry name" value="2A0302"/>
    <property type="match status" value="1"/>
</dbReference>
<comment type="caution">
    <text evidence="10">The sequence shown here is derived from an EMBL/GenBank/DDBJ whole genome shotgun (WGS) entry which is preliminary data.</text>
</comment>
<keyword evidence="8 9" id="KW-0472">Membrane</keyword>
<name>A0A418YBJ6_9GAMM</name>
<feature type="transmembrane region" description="Helical" evidence="9">
    <location>
        <begin position="392"/>
        <end position="409"/>
    </location>
</feature>
<feature type="transmembrane region" description="Helical" evidence="9">
    <location>
        <begin position="153"/>
        <end position="178"/>
    </location>
</feature>
<dbReference type="PANTHER" id="PTHR42770:SF4">
    <property type="entry name" value="ARGININE_ORNITHINE ANTIPORTER-RELATED"/>
    <property type="match status" value="1"/>
</dbReference>
<dbReference type="GO" id="GO:0006865">
    <property type="term" value="P:amino acid transport"/>
    <property type="evidence" value="ECO:0007669"/>
    <property type="project" value="UniProtKB-KW"/>
</dbReference>
<dbReference type="OrthoDB" id="3185104at2"/>
<feature type="transmembrane region" description="Helical" evidence="9">
    <location>
        <begin position="334"/>
        <end position="353"/>
    </location>
</feature>
<reference evidence="10 11" key="1">
    <citation type="submission" date="2018-09" db="EMBL/GenBank/DDBJ databases">
        <authorList>
            <person name="Wang F."/>
        </authorList>
    </citation>
    <scope>NUCLEOTIDE SEQUENCE [LARGE SCALE GENOMIC DNA]</scope>
    <source>
        <strain evidence="10 11">PLHSC7-2</strain>
    </source>
</reference>
<protein>
    <submittedName>
        <fullName evidence="10">Amino acid permease</fullName>
    </submittedName>
</protein>
<dbReference type="GO" id="GO:0005886">
    <property type="term" value="C:plasma membrane"/>
    <property type="evidence" value="ECO:0007669"/>
    <property type="project" value="UniProtKB-SubCell"/>
</dbReference>
<evidence type="ECO:0000313" key="11">
    <source>
        <dbReference type="Proteomes" id="UP000283255"/>
    </source>
</evidence>
<feature type="transmembrane region" description="Helical" evidence="9">
    <location>
        <begin position="127"/>
        <end position="146"/>
    </location>
</feature>
<feature type="transmembrane region" description="Helical" evidence="9">
    <location>
        <begin position="450"/>
        <end position="472"/>
    </location>
</feature>
<evidence type="ECO:0000256" key="5">
    <source>
        <dbReference type="ARBA" id="ARBA00022692"/>
    </source>
</evidence>
<feature type="transmembrane region" description="Helical" evidence="9">
    <location>
        <begin position="286"/>
        <end position="313"/>
    </location>
</feature>
<feature type="transmembrane region" description="Helical" evidence="9">
    <location>
        <begin position="204"/>
        <end position="223"/>
    </location>
</feature>
<dbReference type="EMBL" id="QZCH01000024">
    <property type="protein sequence ID" value="RJG41875.1"/>
    <property type="molecule type" value="Genomic_DNA"/>
</dbReference>
<comment type="subcellular location">
    <subcellularLocation>
        <location evidence="1">Cell membrane</location>
        <topology evidence="1">Multi-pass membrane protein</topology>
    </subcellularLocation>
</comment>
<keyword evidence="11" id="KW-1185">Reference proteome</keyword>